<dbReference type="InterPro" id="IPR017853">
    <property type="entry name" value="GH"/>
</dbReference>
<dbReference type="InterPro" id="IPR011013">
    <property type="entry name" value="Gal_mutarotase_sf_dom"/>
</dbReference>
<proteinExistence type="inferred from homology"/>
<dbReference type="Gene3D" id="2.60.40.1760">
    <property type="entry name" value="glycosyl hydrolase (family 31)"/>
    <property type="match status" value="1"/>
</dbReference>
<feature type="domain" description="Glycoside hydrolase family 31 TIM barrel" evidence="4">
    <location>
        <begin position="272"/>
        <end position="615"/>
    </location>
</feature>
<evidence type="ECO:0000256" key="2">
    <source>
        <dbReference type="RuleBase" id="RU361185"/>
    </source>
</evidence>
<dbReference type="PANTHER" id="PTHR43863">
    <property type="entry name" value="HYDROLASE, PUTATIVE (AFU_ORTHOLOGUE AFUA_1G03140)-RELATED"/>
    <property type="match status" value="1"/>
</dbReference>
<evidence type="ECO:0000259" key="6">
    <source>
        <dbReference type="Pfam" id="PF21365"/>
    </source>
</evidence>
<dbReference type="InterPro" id="IPR000322">
    <property type="entry name" value="Glyco_hydro_31_TIM"/>
</dbReference>
<keyword evidence="2 7" id="KW-0378">Hydrolase</keyword>
<organism evidence="7 8">
    <name type="scientific">Niveibacterium umoris</name>
    <dbReference type="NCBI Taxonomy" id="1193620"/>
    <lineage>
        <taxon>Bacteria</taxon>
        <taxon>Pseudomonadati</taxon>
        <taxon>Pseudomonadota</taxon>
        <taxon>Betaproteobacteria</taxon>
        <taxon>Rhodocyclales</taxon>
        <taxon>Rhodocyclaceae</taxon>
        <taxon>Niveibacterium</taxon>
    </lineage>
</organism>
<dbReference type="CDD" id="cd14752">
    <property type="entry name" value="GH31_N"/>
    <property type="match status" value="1"/>
</dbReference>
<feature type="signal peptide" evidence="3">
    <location>
        <begin position="1"/>
        <end position="32"/>
    </location>
</feature>
<evidence type="ECO:0000256" key="1">
    <source>
        <dbReference type="ARBA" id="ARBA00007806"/>
    </source>
</evidence>
<feature type="domain" description="DUF5110" evidence="5">
    <location>
        <begin position="738"/>
        <end position="805"/>
    </location>
</feature>
<keyword evidence="8" id="KW-1185">Reference proteome</keyword>
<reference evidence="7 8" key="1">
    <citation type="submission" date="2020-08" db="EMBL/GenBank/DDBJ databases">
        <title>Genomic Encyclopedia of Type Strains, Phase IV (KMG-IV): sequencing the most valuable type-strain genomes for metagenomic binning, comparative biology and taxonomic classification.</title>
        <authorList>
            <person name="Goeker M."/>
        </authorList>
    </citation>
    <scope>NUCLEOTIDE SEQUENCE [LARGE SCALE GENOMIC DNA]</scope>
    <source>
        <strain evidence="7 8">DSM 106739</strain>
    </source>
</reference>
<sequence length="859" mass="92597">MHGKTIQARRWAALTSACCVLLAGCGGGGASAAAPTPPAPAEASYFPSATPQLRLSQNGRQVMLTLLRDDMLHVAYSAQIEPGTPFMSPMVAPRSFSGPASYTWDPDAKRLTTTELVVELDQGCWRVSARQPETRVLTRLCVGDWQASGLTLTMSGEGATDVLGLGEQLANGGRKAPSWLGSTRVPASQYGNAMTYSDISASGDMQVPVAYVLGEGQRNWGFFVDSAYPLRFDFRAATWTLQSPSPSLGMFVFTGADLPDLRRDYLSLTGTPPVPPLKAFGLWISEYGYDNWAELDDKLTTLRGKGYPVDGAVLDLQWFGGINSGSQTTSMGKLSWDTAKFPNPAGKLAGYAASGVGTILIEESYIGGALPEFRKLADQRYLAMDCAPPCTDATVYSSNPWWGIGGMIDWSNPGAGTWWHDAKRVALINDGVMGHWTDLGEPEMFSAASQYFGIDWYGAHPTRHADVHNLLNFFWSRSIASDTARTHPQRRPWILSRSGAAGSQRFGVAMWSGDVQSSFAALGAQMTAQTNMSLSGFDYYGSDVGGFDRAGMSGAPLSKLYTRWFATSALLDVPLRPHVENLCNCTETAPDRIGDAASNLAALQLRYRLVPYLYGLAHAAHDNGDAVFPPLAYHFQQDKQARSVVTTKMVGPWLLFGAPSGPDATMGVYLPTGTWTDFNAPDRRVDSKGAFSQENLLVANLLRAPIFLREGAIVPMLREAPAHLGDPRGRDIHWFNDLLIRVVPAAAESRFVLVEDDGITRAYEGGRSARTTLVASRSDTAVRFTLTPDNRSGATATRRMTLEFLLANAAVREVRVGGQVLAAKVAGTAGPGWYASAGGVTLELGDRSVDAALDVGLMF</sequence>
<dbReference type="AlphaFoldDB" id="A0A840BIC6"/>
<dbReference type="SUPFAM" id="SSF51445">
    <property type="entry name" value="(Trans)glycosidases"/>
    <property type="match status" value="1"/>
</dbReference>
<feature type="domain" description="Glycosyl hydrolase family 31 C-terminal" evidence="6">
    <location>
        <begin position="624"/>
        <end position="714"/>
    </location>
</feature>
<dbReference type="RefSeq" id="WP_183634736.1">
    <property type="nucleotide sequence ID" value="NZ_BAABLE010000011.1"/>
</dbReference>
<accession>A0A840BIC6</accession>
<dbReference type="SUPFAM" id="SSF51011">
    <property type="entry name" value="Glycosyl hydrolase domain"/>
    <property type="match status" value="1"/>
</dbReference>
<feature type="chain" id="PRO_5032929489" evidence="3">
    <location>
        <begin position="33"/>
        <end position="859"/>
    </location>
</feature>
<evidence type="ECO:0000259" key="4">
    <source>
        <dbReference type="Pfam" id="PF01055"/>
    </source>
</evidence>
<dbReference type="InterPro" id="IPR048395">
    <property type="entry name" value="Glyco_hydro_31_C"/>
</dbReference>
<comment type="similarity">
    <text evidence="1 2">Belongs to the glycosyl hydrolase 31 family.</text>
</comment>
<dbReference type="Pfam" id="PF21365">
    <property type="entry name" value="Glyco_hydro_31_3rd"/>
    <property type="match status" value="1"/>
</dbReference>
<evidence type="ECO:0000256" key="3">
    <source>
        <dbReference type="SAM" id="SignalP"/>
    </source>
</evidence>
<gene>
    <name evidence="7" type="ORF">GGR36_002283</name>
</gene>
<dbReference type="GO" id="GO:0030246">
    <property type="term" value="F:carbohydrate binding"/>
    <property type="evidence" value="ECO:0007669"/>
    <property type="project" value="InterPro"/>
</dbReference>
<keyword evidence="2 7" id="KW-0326">Glycosidase</keyword>
<dbReference type="Pfam" id="PF17137">
    <property type="entry name" value="DUF5110"/>
    <property type="match status" value="1"/>
</dbReference>
<dbReference type="Gene3D" id="3.20.20.80">
    <property type="entry name" value="Glycosidases"/>
    <property type="match status" value="1"/>
</dbReference>
<dbReference type="PROSITE" id="PS51257">
    <property type="entry name" value="PROKAR_LIPOPROTEIN"/>
    <property type="match status" value="1"/>
</dbReference>
<dbReference type="InterPro" id="IPR013780">
    <property type="entry name" value="Glyco_hydro_b"/>
</dbReference>
<dbReference type="PANTHER" id="PTHR43863:SF2">
    <property type="entry name" value="MALTASE-GLUCOAMYLASE"/>
    <property type="match status" value="1"/>
</dbReference>
<protein>
    <submittedName>
        <fullName evidence="7">Alpha-glucosidase</fullName>
        <ecNumber evidence="7">3.2.1.20</ecNumber>
    </submittedName>
</protein>
<evidence type="ECO:0000313" key="8">
    <source>
        <dbReference type="Proteomes" id="UP000561045"/>
    </source>
</evidence>
<dbReference type="GO" id="GO:0004558">
    <property type="term" value="F:alpha-1,4-glucosidase activity"/>
    <property type="evidence" value="ECO:0007669"/>
    <property type="project" value="UniProtKB-EC"/>
</dbReference>
<dbReference type="SUPFAM" id="SSF74650">
    <property type="entry name" value="Galactose mutarotase-like"/>
    <property type="match status" value="1"/>
</dbReference>
<dbReference type="EC" id="3.2.1.20" evidence="7"/>
<evidence type="ECO:0000313" key="7">
    <source>
        <dbReference type="EMBL" id="MBB4012975.1"/>
    </source>
</evidence>
<dbReference type="EMBL" id="JACIET010000001">
    <property type="protein sequence ID" value="MBB4012975.1"/>
    <property type="molecule type" value="Genomic_DNA"/>
</dbReference>
<dbReference type="InterPro" id="IPR033403">
    <property type="entry name" value="DUF5110"/>
</dbReference>
<keyword evidence="3" id="KW-0732">Signal</keyword>
<dbReference type="GO" id="GO:0005975">
    <property type="term" value="P:carbohydrate metabolic process"/>
    <property type="evidence" value="ECO:0007669"/>
    <property type="project" value="InterPro"/>
</dbReference>
<dbReference type="Pfam" id="PF01055">
    <property type="entry name" value="Glyco_hydro_31_2nd"/>
    <property type="match status" value="1"/>
</dbReference>
<dbReference type="Proteomes" id="UP000561045">
    <property type="component" value="Unassembled WGS sequence"/>
</dbReference>
<dbReference type="Gene3D" id="2.60.40.1180">
    <property type="entry name" value="Golgi alpha-mannosidase II"/>
    <property type="match status" value="2"/>
</dbReference>
<dbReference type="InterPro" id="IPR051816">
    <property type="entry name" value="Glycosyl_Hydrolase_31"/>
</dbReference>
<comment type="caution">
    <text evidence="7">The sequence shown here is derived from an EMBL/GenBank/DDBJ whole genome shotgun (WGS) entry which is preliminary data.</text>
</comment>
<evidence type="ECO:0000259" key="5">
    <source>
        <dbReference type="Pfam" id="PF17137"/>
    </source>
</evidence>
<name>A0A840BIC6_9RHOO</name>